<dbReference type="PANTHER" id="PTHR34875:SF5">
    <property type="entry name" value="GLYCINE CLEAVAGE SYSTEM TRANSCRIPTIONAL REPRESSOR"/>
    <property type="match status" value="1"/>
</dbReference>
<protein>
    <recommendedName>
        <fullName evidence="1">Glycine cleavage system transcriptional repressor</fullName>
    </recommendedName>
</protein>
<organism evidence="3 4">
    <name type="scientific">Shewanella avicenniae</name>
    <dbReference type="NCBI Taxonomy" id="2814294"/>
    <lineage>
        <taxon>Bacteria</taxon>
        <taxon>Pseudomonadati</taxon>
        <taxon>Pseudomonadota</taxon>
        <taxon>Gammaproteobacteria</taxon>
        <taxon>Alteromonadales</taxon>
        <taxon>Shewanellaceae</taxon>
        <taxon>Shewanella</taxon>
    </lineage>
</organism>
<dbReference type="Gene3D" id="3.30.70.260">
    <property type="match status" value="2"/>
</dbReference>
<reference evidence="3 4" key="1">
    <citation type="submission" date="2021-03" db="EMBL/GenBank/DDBJ databases">
        <title>Novel species identification of genus Shewanella.</title>
        <authorList>
            <person name="Liu G."/>
            <person name="Zhang Q."/>
        </authorList>
    </citation>
    <scope>NUCLEOTIDE SEQUENCE [LARGE SCALE GENOMIC DNA]</scope>
    <source>
        <strain evidence="3 4">FJAT-51800</strain>
    </source>
</reference>
<dbReference type="Proteomes" id="UP000662770">
    <property type="component" value="Chromosome"/>
</dbReference>
<name>A0ABX7QXC9_9GAMM</name>
<dbReference type="RefSeq" id="WP_207356495.1">
    <property type="nucleotide sequence ID" value="NZ_CP071503.1"/>
</dbReference>
<dbReference type="PIRSF" id="PIRSF028103">
    <property type="entry name" value="GcvR"/>
    <property type="match status" value="1"/>
</dbReference>
<keyword evidence="1" id="KW-0804">Transcription</keyword>
<gene>
    <name evidence="3" type="ORF">JYB87_08965</name>
</gene>
<comment type="subcellular location">
    <subcellularLocation>
        <location evidence="1">Cytoplasm</location>
    </subcellularLocation>
</comment>
<sequence length="180" mass="19864">MTNYLVVTAMGTDRPGLVAKLAKLATDCDCDIVDSRMAGFGNEFTMIMMMSGSWPAITQLETQLPQLSVELELLTVMKRTSKHTPLNYGSRLEVTLQGQDQRGTLRKITEFIADRSLDLGAVRSFATDENQNTQHLFLAINIPENVDLEELEQSIATVAGNLNLTCSIKRMLGVQVPDIS</sequence>
<dbReference type="InterPro" id="IPR050990">
    <property type="entry name" value="UPF0237/GcvR_regulator"/>
</dbReference>
<dbReference type="InterPro" id="IPR045865">
    <property type="entry name" value="ACT-like_dom_sf"/>
</dbReference>
<accession>A0ABX7QXC9</accession>
<evidence type="ECO:0000313" key="4">
    <source>
        <dbReference type="Proteomes" id="UP000662770"/>
    </source>
</evidence>
<keyword evidence="4" id="KW-1185">Reference proteome</keyword>
<feature type="domain" description="ACT" evidence="2">
    <location>
        <begin position="93"/>
        <end position="173"/>
    </location>
</feature>
<keyword evidence="1" id="KW-0678">Repressor</keyword>
<keyword evidence="1" id="KW-0963">Cytoplasm</keyword>
<dbReference type="EMBL" id="CP071503">
    <property type="protein sequence ID" value="QSX35301.1"/>
    <property type="molecule type" value="Genomic_DNA"/>
</dbReference>
<dbReference type="PROSITE" id="PS51671">
    <property type="entry name" value="ACT"/>
    <property type="match status" value="1"/>
</dbReference>
<proteinExistence type="predicted"/>
<dbReference type="InterPro" id="IPR016867">
    <property type="entry name" value="GcvR"/>
</dbReference>
<dbReference type="InterPro" id="IPR002912">
    <property type="entry name" value="ACT_dom"/>
</dbReference>
<evidence type="ECO:0000313" key="3">
    <source>
        <dbReference type="EMBL" id="QSX35301.1"/>
    </source>
</evidence>
<evidence type="ECO:0000256" key="1">
    <source>
        <dbReference type="PIRNR" id="PIRNR028103"/>
    </source>
</evidence>
<dbReference type="SUPFAM" id="SSF55021">
    <property type="entry name" value="ACT-like"/>
    <property type="match status" value="2"/>
</dbReference>
<dbReference type="Pfam" id="PF13740">
    <property type="entry name" value="ACT_6"/>
    <property type="match status" value="1"/>
</dbReference>
<evidence type="ECO:0000259" key="2">
    <source>
        <dbReference type="PROSITE" id="PS51671"/>
    </source>
</evidence>
<dbReference type="PANTHER" id="PTHR34875">
    <property type="entry name" value="UPF0237 PROTEIN MJ1558"/>
    <property type="match status" value="1"/>
</dbReference>